<comment type="caution">
    <text evidence="11">The sequence shown here is derived from an EMBL/GenBank/DDBJ whole genome shotgun (WGS) entry which is preliminary data.</text>
</comment>
<dbReference type="PANTHER" id="PTHR21403">
    <property type="entry name" value="ATP PHOSPHORIBOSYLTRANSFERASE ATP-PRTASE"/>
    <property type="match status" value="1"/>
</dbReference>
<evidence type="ECO:0000313" key="11">
    <source>
        <dbReference type="EMBL" id="KAE8708511.1"/>
    </source>
</evidence>
<feature type="compositionally biased region" description="Basic and acidic residues" evidence="9">
    <location>
        <begin position="445"/>
        <end position="458"/>
    </location>
</feature>
<dbReference type="CDD" id="cd00590">
    <property type="entry name" value="RRM_SF"/>
    <property type="match status" value="1"/>
</dbReference>
<evidence type="ECO:0000256" key="7">
    <source>
        <dbReference type="ARBA" id="ARBA00023102"/>
    </source>
</evidence>
<comment type="catalytic activity">
    <reaction evidence="1">
        <text>1-(5-phospho-beta-D-ribosyl)-ATP + diphosphate = 5-phospho-alpha-D-ribose 1-diphosphate + ATP</text>
        <dbReference type="Rhea" id="RHEA:18473"/>
        <dbReference type="ChEBI" id="CHEBI:30616"/>
        <dbReference type="ChEBI" id="CHEBI:33019"/>
        <dbReference type="ChEBI" id="CHEBI:58017"/>
        <dbReference type="ChEBI" id="CHEBI:73183"/>
        <dbReference type="EC" id="2.4.2.17"/>
    </reaction>
</comment>
<dbReference type="Pfam" id="PF01634">
    <property type="entry name" value="HisG"/>
    <property type="match status" value="1"/>
</dbReference>
<dbReference type="GO" id="GO:0005737">
    <property type="term" value="C:cytoplasm"/>
    <property type="evidence" value="ECO:0007669"/>
    <property type="project" value="InterPro"/>
</dbReference>
<dbReference type="UniPathway" id="UPA00031">
    <property type="reaction ID" value="UER00006"/>
</dbReference>
<accession>A0A6A3AV11</accession>
<dbReference type="PROSITE" id="PS50102">
    <property type="entry name" value="RRM"/>
    <property type="match status" value="1"/>
</dbReference>
<organism evidence="11 12">
    <name type="scientific">Hibiscus syriacus</name>
    <name type="common">Rose of Sharon</name>
    <dbReference type="NCBI Taxonomy" id="106335"/>
    <lineage>
        <taxon>Eukaryota</taxon>
        <taxon>Viridiplantae</taxon>
        <taxon>Streptophyta</taxon>
        <taxon>Embryophyta</taxon>
        <taxon>Tracheophyta</taxon>
        <taxon>Spermatophyta</taxon>
        <taxon>Magnoliopsida</taxon>
        <taxon>eudicotyledons</taxon>
        <taxon>Gunneridae</taxon>
        <taxon>Pentapetalae</taxon>
        <taxon>rosids</taxon>
        <taxon>malvids</taxon>
        <taxon>Malvales</taxon>
        <taxon>Malvaceae</taxon>
        <taxon>Malvoideae</taxon>
        <taxon>Hibiscus</taxon>
    </lineage>
</organism>
<feature type="domain" description="RRM" evidence="10">
    <location>
        <begin position="1"/>
        <end position="78"/>
    </location>
</feature>
<reference evidence="11" key="1">
    <citation type="submission" date="2019-09" db="EMBL/GenBank/DDBJ databases">
        <title>Draft genome information of white flower Hibiscus syriacus.</title>
        <authorList>
            <person name="Kim Y.-M."/>
        </authorList>
    </citation>
    <scope>NUCLEOTIDE SEQUENCE [LARGE SCALE GENOMIC DNA]</scope>
    <source>
        <strain evidence="11">YM2019G1</strain>
    </source>
</reference>
<evidence type="ECO:0000256" key="2">
    <source>
        <dbReference type="ARBA" id="ARBA00004667"/>
    </source>
</evidence>
<dbReference type="Pfam" id="PF00076">
    <property type="entry name" value="RRM_1"/>
    <property type="match status" value="1"/>
</dbReference>
<dbReference type="InterPro" id="IPR013820">
    <property type="entry name" value="ATP_PRibTrfase_cat"/>
</dbReference>
<dbReference type="GO" id="GO:0003879">
    <property type="term" value="F:ATP phosphoribosyltransferase activity"/>
    <property type="evidence" value="ECO:0007669"/>
    <property type="project" value="UniProtKB-EC"/>
</dbReference>
<feature type="region of interest" description="Disordered" evidence="9">
    <location>
        <begin position="431"/>
        <end position="466"/>
    </location>
</feature>
<dbReference type="SUPFAM" id="SSF54928">
    <property type="entry name" value="RNA-binding domain, RBD"/>
    <property type="match status" value="1"/>
</dbReference>
<evidence type="ECO:0000313" key="12">
    <source>
        <dbReference type="Proteomes" id="UP000436088"/>
    </source>
</evidence>
<evidence type="ECO:0000256" key="8">
    <source>
        <dbReference type="PROSITE-ProRule" id="PRU00176"/>
    </source>
</evidence>
<name>A0A6A3AV11_HIBSY</name>
<keyword evidence="7" id="KW-0368">Histidine biosynthesis</keyword>
<gene>
    <name evidence="11" type="ORF">F3Y22_tig00110339pilonHSYRG00288</name>
</gene>
<evidence type="ECO:0000256" key="5">
    <source>
        <dbReference type="ARBA" id="ARBA00022676"/>
    </source>
</evidence>
<dbReference type="AlphaFoldDB" id="A0A6A3AV11"/>
<dbReference type="InterPro" id="IPR012677">
    <property type="entry name" value="Nucleotide-bd_a/b_plait_sf"/>
</dbReference>
<evidence type="ECO:0000256" key="3">
    <source>
        <dbReference type="ARBA" id="ARBA00011946"/>
    </source>
</evidence>
<evidence type="ECO:0000256" key="1">
    <source>
        <dbReference type="ARBA" id="ARBA00000915"/>
    </source>
</evidence>
<evidence type="ECO:0000256" key="9">
    <source>
        <dbReference type="SAM" id="MobiDB-lite"/>
    </source>
</evidence>
<keyword evidence="8" id="KW-0694">RNA-binding</keyword>
<dbReference type="Gene3D" id="3.40.190.10">
    <property type="entry name" value="Periplasmic binding protein-like II"/>
    <property type="match status" value="1"/>
</dbReference>
<keyword evidence="12" id="KW-1185">Reference proteome</keyword>
<sequence>MGIADAILDLVSSGTTLKENNLKEIEGGVVLESQKPNYKSSTFAFVQFADEESRKKAIQYIHGKWIDGRRISVGIAKYQKTMRREVAEGKRMMGNKSDKQEKTQIGKKAESVRSLRDGRSYKDVVNNGLNAIREQVSGEKLEGIMKHSYEQDSIKEALKIEGLGFEISKWGYAWNACIITFNTIEELTYNEAFMEKLTGRWGKFICFNEESKSRSDLSVAKVLLRVESPFDIHDTVAIGSYGRSFKVKLSLGSVLKKPDELKGKTEEKFSKILHNDYVMSMQGDRHRPTLATINREISEDARHKVLSWLNDKKNSGVNGVNRGQVPSSKSNEEIANCELSVFIENMSNQNRNHVGLGLRETFDPEDKAQSDEIGVDFSPIRKIIPTGSAFNPKWVGEKTNTGRFMPQPNNISVNHREVADEGAVMLVKEKKGGEKEMSNSEQDVDMDKEQHVGLRSQEENDAVNSLNSNDFERQILCSTKGWLKEA</sequence>
<dbReference type="PANTHER" id="PTHR21403:SF8">
    <property type="entry name" value="ATP PHOSPHORIBOSYLTRANSFERASE"/>
    <property type="match status" value="1"/>
</dbReference>
<protein>
    <recommendedName>
        <fullName evidence="3">ATP phosphoribosyltransferase</fullName>
        <ecNumber evidence="3">2.4.2.17</ecNumber>
    </recommendedName>
</protein>
<dbReference type="GO" id="GO:0003723">
    <property type="term" value="F:RNA binding"/>
    <property type="evidence" value="ECO:0007669"/>
    <property type="project" value="UniProtKB-UniRule"/>
</dbReference>
<dbReference type="InterPro" id="IPR035979">
    <property type="entry name" value="RBD_domain_sf"/>
</dbReference>
<dbReference type="Proteomes" id="UP000436088">
    <property type="component" value="Unassembled WGS sequence"/>
</dbReference>
<keyword evidence="5" id="KW-0328">Glycosyltransferase</keyword>
<comment type="pathway">
    <text evidence="2">Amino-acid biosynthesis; L-histidine biosynthesis; L-histidine from 5-phospho-alpha-D-ribose 1-diphosphate: step 1/9.</text>
</comment>
<keyword evidence="4" id="KW-0028">Amino-acid biosynthesis</keyword>
<dbReference type="InterPro" id="IPR001348">
    <property type="entry name" value="ATP_PRibTrfase_HisG"/>
</dbReference>
<dbReference type="EMBL" id="VEPZ02000941">
    <property type="protein sequence ID" value="KAE8708511.1"/>
    <property type="molecule type" value="Genomic_DNA"/>
</dbReference>
<evidence type="ECO:0000256" key="6">
    <source>
        <dbReference type="ARBA" id="ARBA00022679"/>
    </source>
</evidence>
<dbReference type="EC" id="2.4.2.17" evidence="3"/>
<evidence type="ECO:0000259" key="10">
    <source>
        <dbReference type="PROSITE" id="PS50102"/>
    </source>
</evidence>
<dbReference type="Gene3D" id="3.30.70.330">
    <property type="match status" value="1"/>
</dbReference>
<proteinExistence type="predicted"/>
<dbReference type="InterPro" id="IPR000504">
    <property type="entry name" value="RRM_dom"/>
</dbReference>
<dbReference type="SUPFAM" id="SSF53850">
    <property type="entry name" value="Periplasmic binding protein-like II"/>
    <property type="match status" value="1"/>
</dbReference>
<keyword evidence="6" id="KW-0808">Transferase</keyword>
<dbReference type="GO" id="GO:0000105">
    <property type="term" value="P:L-histidine biosynthetic process"/>
    <property type="evidence" value="ECO:0007669"/>
    <property type="project" value="UniProtKB-UniPathway"/>
</dbReference>
<evidence type="ECO:0000256" key="4">
    <source>
        <dbReference type="ARBA" id="ARBA00022605"/>
    </source>
</evidence>